<dbReference type="EMBL" id="CP017686">
    <property type="protein sequence ID" value="AYQ55264.1"/>
    <property type="molecule type" value="Genomic_DNA"/>
</dbReference>
<dbReference type="AlphaFoldDB" id="A0A3G3II75"/>
<gene>
    <name evidence="3" type="ORF">BKD89_05550</name>
</gene>
<feature type="transmembrane region" description="Helical" evidence="1">
    <location>
        <begin position="270"/>
        <end position="290"/>
    </location>
</feature>
<dbReference type="InterPro" id="IPR000620">
    <property type="entry name" value="EamA_dom"/>
</dbReference>
<evidence type="ECO:0000313" key="3">
    <source>
        <dbReference type="EMBL" id="AYQ55264.1"/>
    </source>
</evidence>
<dbReference type="Proteomes" id="UP000273278">
    <property type="component" value="Chromosome"/>
</dbReference>
<sequence length="346" mass="36905">MGIFCALYWGVWYVPGYAIWGFDSFLYPDMSAKGISSDLESLLDCLFLTCINATACALVLFIWNGALGKLREWKRTLIEVKAASKYFMLAGLCGACAVYGTYIAATFLSPGFAAVAGLLYPIIGTIMSVLYLKQKVSKRGYLSIIVLLAGGITLYAGSMITGGSVGSNATLGAIGGIMAAVGWGFEGVVAGKALDVCEPDVGLHLRFCFEAVFWWIVMIVLICLGYPMLDTIGQIANPSVFLAVLLIGLSFAWCYVTWYKSFPFLGVARGQAVGSLYAACAVIFLIIFFGPVDALGYDDDSMLIIVGSTIAGLIICLIGSFLIATEDTEGMVSLKDTSKILGGDKE</sequence>
<feature type="transmembrane region" description="Helical" evidence="1">
    <location>
        <begin position="211"/>
        <end position="229"/>
    </location>
</feature>
<feature type="transmembrane region" description="Helical" evidence="1">
    <location>
        <begin position="235"/>
        <end position="258"/>
    </location>
</feature>
<feature type="domain" description="EamA" evidence="2">
    <location>
        <begin position="43"/>
        <end position="152"/>
    </location>
</feature>
<keyword evidence="1" id="KW-1133">Transmembrane helix</keyword>
<evidence type="ECO:0000313" key="4">
    <source>
        <dbReference type="Proteomes" id="UP000273278"/>
    </source>
</evidence>
<evidence type="ECO:0000256" key="1">
    <source>
        <dbReference type="SAM" id="Phobius"/>
    </source>
</evidence>
<dbReference type="SUPFAM" id="SSF103481">
    <property type="entry name" value="Multidrug resistance efflux transporter EmrE"/>
    <property type="match status" value="1"/>
</dbReference>
<reference evidence="3 4" key="1">
    <citation type="submission" date="2016-10" db="EMBL/GenBank/DDBJ databases">
        <title>Complete genome of the TMA-utilizing, human hosted archaeon Methanomethylophilus alvus Gen. nov, sp. nov., strain Mx-05, derived from a pure culture.</title>
        <authorList>
            <person name="Brugere J.-F."/>
            <person name="Ben Hania W."/>
            <person name="Chaudhary P.P."/>
            <person name="Gaci N."/>
            <person name="Borrel G."/>
            <person name="Cao Van Tuat L."/>
            <person name="Fardeau M.-L."/>
            <person name="Harris H.M.B."/>
            <person name="O'Toole P.W."/>
            <person name="Ollivier B."/>
        </authorList>
    </citation>
    <scope>NUCLEOTIDE SEQUENCE [LARGE SCALE GENOMIC DNA]</scope>
    <source>
        <strain evidence="3 4">Mx-05</strain>
    </source>
</reference>
<name>A0A3G3II75_9ARCH</name>
<keyword evidence="1" id="KW-0812">Transmembrane</keyword>
<feature type="transmembrane region" description="Helical" evidence="1">
    <location>
        <begin position="7"/>
        <end position="26"/>
    </location>
</feature>
<feature type="transmembrane region" description="Helical" evidence="1">
    <location>
        <begin position="46"/>
        <end position="66"/>
    </location>
</feature>
<feature type="transmembrane region" description="Helical" evidence="1">
    <location>
        <begin position="111"/>
        <end position="132"/>
    </location>
</feature>
<protein>
    <recommendedName>
        <fullName evidence="2">EamA domain-containing protein</fullName>
    </recommendedName>
</protein>
<keyword evidence="1" id="KW-0472">Membrane</keyword>
<evidence type="ECO:0000259" key="2">
    <source>
        <dbReference type="Pfam" id="PF00892"/>
    </source>
</evidence>
<proteinExistence type="predicted"/>
<dbReference type="Pfam" id="PF00892">
    <property type="entry name" value="EamA"/>
    <property type="match status" value="1"/>
</dbReference>
<feature type="transmembrane region" description="Helical" evidence="1">
    <location>
        <begin position="144"/>
        <end position="165"/>
    </location>
</feature>
<organism evidence="3 4">
    <name type="scientific">Methanomethylophilus alvi</name>
    <dbReference type="NCBI Taxonomy" id="1291540"/>
    <lineage>
        <taxon>Archaea</taxon>
        <taxon>Methanobacteriati</taxon>
        <taxon>Thermoplasmatota</taxon>
        <taxon>Thermoplasmata</taxon>
        <taxon>Methanomassiliicoccales</taxon>
        <taxon>Methanomethylophilaceae</taxon>
        <taxon>Methanomethylophilus</taxon>
    </lineage>
</organism>
<feature type="transmembrane region" description="Helical" evidence="1">
    <location>
        <begin position="171"/>
        <end position="190"/>
    </location>
</feature>
<feature type="transmembrane region" description="Helical" evidence="1">
    <location>
        <begin position="86"/>
        <end position="105"/>
    </location>
</feature>
<dbReference type="GO" id="GO:0016020">
    <property type="term" value="C:membrane"/>
    <property type="evidence" value="ECO:0007669"/>
    <property type="project" value="InterPro"/>
</dbReference>
<accession>A0A3G3II75</accession>
<dbReference type="InterPro" id="IPR037185">
    <property type="entry name" value="EmrE-like"/>
</dbReference>
<feature type="transmembrane region" description="Helical" evidence="1">
    <location>
        <begin position="302"/>
        <end position="325"/>
    </location>
</feature>